<dbReference type="AlphaFoldDB" id="A0A8R1IM99"/>
<sequence>MTELMRRSTSTSVQEEFMKRIENEIKDMSDQVISITNTFQESSLRFTQKFNDLTVTNDNDEKGKCREVKKEKISNVKCVECHEKQLFDK</sequence>
<name>A0A8R1IM99_CAEJA</name>
<protein>
    <submittedName>
        <fullName evidence="1">Uncharacterized protein</fullName>
    </submittedName>
</protein>
<dbReference type="EnsemblMetazoa" id="CJA35847.1">
    <property type="protein sequence ID" value="CJA35847.1"/>
    <property type="gene ID" value="WBGene00211694"/>
</dbReference>
<reference evidence="2" key="1">
    <citation type="submission" date="2010-08" db="EMBL/GenBank/DDBJ databases">
        <authorList>
            <consortium name="Caenorhabditis japonica Sequencing Consortium"/>
            <person name="Wilson R.K."/>
        </authorList>
    </citation>
    <scope>NUCLEOTIDE SEQUENCE [LARGE SCALE GENOMIC DNA]</scope>
    <source>
        <strain evidence="2">DF5081</strain>
    </source>
</reference>
<organism evidence="1 2">
    <name type="scientific">Caenorhabditis japonica</name>
    <dbReference type="NCBI Taxonomy" id="281687"/>
    <lineage>
        <taxon>Eukaryota</taxon>
        <taxon>Metazoa</taxon>
        <taxon>Ecdysozoa</taxon>
        <taxon>Nematoda</taxon>
        <taxon>Chromadorea</taxon>
        <taxon>Rhabditida</taxon>
        <taxon>Rhabditina</taxon>
        <taxon>Rhabditomorpha</taxon>
        <taxon>Rhabditoidea</taxon>
        <taxon>Rhabditidae</taxon>
        <taxon>Peloderinae</taxon>
        <taxon>Caenorhabditis</taxon>
    </lineage>
</organism>
<keyword evidence="2" id="KW-1185">Reference proteome</keyword>
<reference evidence="1" key="2">
    <citation type="submission" date="2022-06" db="UniProtKB">
        <authorList>
            <consortium name="EnsemblMetazoa"/>
        </authorList>
    </citation>
    <scope>IDENTIFICATION</scope>
    <source>
        <strain evidence="1">DF5081</strain>
    </source>
</reference>
<accession>A0A8R1IM99</accession>
<proteinExistence type="predicted"/>
<dbReference type="Proteomes" id="UP000005237">
    <property type="component" value="Unassembled WGS sequence"/>
</dbReference>
<evidence type="ECO:0000313" key="1">
    <source>
        <dbReference type="EnsemblMetazoa" id="CJA35847.1"/>
    </source>
</evidence>
<evidence type="ECO:0000313" key="2">
    <source>
        <dbReference type="Proteomes" id="UP000005237"/>
    </source>
</evidence>